<sequence>MKRFWAAVVLLVSVAAGGLYNLSSVSSTVHDISATLTQAQNAAQQEQLSTAAQLTAQAHDDYQQHEAYLSAVIGEKLLDEVRLGFARTQAGVQAGDCTQLALELAGLRQAVDDLLRAEAIGLKNIF</sequence>
<evidence type="ECO:0000313" key="1">
    <source>
        <dbReference type="EMBL" id="OUM20978.1"/>
    </source>
</evidence>
<name>A0A252F5B9_9FIRM</name>
<evidence type="ECO:0008006" key="3">
    <source>
        <dbReference type="Google" id="ProtNLM"/>
    </source>
</evidence>
<comment type="caution">
    <text evidence="1">The sequence shown here is derived from an EMBL/GenBank/DDBJ whole genome shotgun (WGS) entry which is preliminary data.</text>
</comment>
<dbReference type="Pfam" id="PF14276">
    <property type="entry name" value="DUF4363"/>
    <property type="match status" value="1"/>
</dbReference>
<dbReference type="AlphaFoldDB" id="A0A252F5B9"/>
<proteinExistence type="predicted"/>
<keyword evidence="2" id="KW-1185">Reference proteome</keyword>
<dbReference type="InterPro" id="IPR025373">
    <property type="entry name" value="DUF4363"/>
</dbReference>
<dbReference type="Proteomes" id="UP000194903">
    <property type="component" value="Unassembled WGS sequence"/>
</dbReference>
<organism evidence="1 2">
    <name type="scientific">Butyricicoccus porcorum</name>
    <dbReference type="NCBI Taxonomy" id="1945634"/>
    <lineage>
        <taxon>Bacteria</taxon>
        <taxon>Bacillati</taxon>
        <taxon>Bacillota</taxon>
        <taxon>Clostridia</taxon>
        <taxon>Eubacteriales</taxon>
        <taxon>Butyricicoccaceae</taxon>
        <taxon>Butyricicoccus</taxon>
    </lineage>
</organism>
<evidence type="ECO:0000313" key="2">
    <source>
        <dbReference type="Proteomes" id="UP000194903"/>
    </source>
</evidence>
<accession>A0A252F5B9</accession>
<gene>
    <name evidence="1" type="ORF">CBW42_05190</name>
</gene>
<dbReference type="RefSeq" id="WP_087018436.1">
    <property type="nucleotide sequence ID" value="NZ_CP178353.1"/>
</dbReference>
<dbReference type="EMBL" id="NHOC01000004">
    <property type="protein sequence ID" value="OUM20978.1"/>
    <property type="molecule type" value="Genomic_DNA"/>
</dbReference>
<protein>
    <recommendedName>
        <fullName evidence="3">DUF4363 domain-containing protein</fullName>
    </recommendedName>
</protein>
<reference evidence="1 2" key="1">
    <citation type="submission" date="2017-05" db="EMBL/GenBank/DDBJ databases">
        <title>Butyricicoccus porcorum sp. nov. a butyrate-producing bacterium from the swine intestinal tract.</title>
        <authorList>
            <person name="Trachsel J."/>
            <person name="Humphrey S."/>
            <person name="Allen H.K."/>
        </authorList>
    </citation>
    <scope>NUCLEOTIDE SEQUENCE [LARGE SCALE GENOMIC DNA]</scope>
    <source>
        <strain evidence="1">BB10</strain>
    </source>
</reference>